<evidence type="ECO:0000256" key="2">
    <source>
        <dbReference type="SAM" id="MobiDB-lite"/>
    </source>
</evidence>
<reference evidence="3 4" key="1">
    <citation type="submission" date="2020-05" db="EMBL/GenBank/DDBJ databases">
        <title>Vigna angularis (adzuki bean) Var. LongXiaoDou No. 4 denovo assembly.</title>
        <authorList>
            <person name="Xiang H."/>
        </authorList>
    </citation>
    <scope>NUCLEOTIDE SEQUENCE [LARGE SCALE GENOMIC DNA]</scope>
    <source>
        <tissue evidence="3">Leaf</tissue>
    </source>
</reference>
<accession>A0A8T0JYB6</accession>
<evidence type="ECO:0000313" key="4">
    <source>
        <dbReference type="Proteomes" id="UP000743370"/>
    </source>
</evidence>
<organism evidence="3 4">
    <name type="scientific">Phaseolus angularis</name>
    <name type="common">Azuki bean</name>
    <name type="synonym">Vigna angularis</name>
    <dbReference type="NCBI Taxonomy" id="3914"/>
    <lineage>
        <taxon>Eukaryota</taxon>
        <taxon>Viridiplantae</taxon>
        <taxon>Streptophyta</taxon>
        <taxon>Embryophyta</taxon>
        <taxon>Tracheophyta</taxon>
        <taxon>Spermatophyta</taxon>
        <taxon>Magnoliopsida</taxon>
        <taxon>eudicotyledons</taxon>
        <taxon>Gunneridae</taxon>
        <taxon>Pentapetalae</taxon>
        <taxon>rosids</taxon>
        <taxon>fabids</taxon>
        <taxon>Fabales</taxon>
        <taxon>Fabaceae</taxon>
        <taxon>Papilionoideae</taxon>
        <taxon>50 kb inversion clade</taxon>
        <taxon>NPAAA clade</taxon>
        <taxon>indigoferoid/millettioid clade</taxon>
        <taxon>Phaseoleae</taxon>
        <taxon>Vigna</taxon>
    </lineage>
</organism>
<protein>
    <submittedName>
        <fullName evidence="3">Uncharacterized protein</fullName>
    </submittedName>
</protein>
<keyword evidence="1" id="KW-0175">Coiled coil</keyword>
<feature type="region of interest" description="Disordered" evidence="2">
    <location>
        <begin position="160"/>
        <end position="196"/>
    </location>
</feature>
<sequence length="196" mass="23008">MDFPLTKVLADEDKTKFVEELATLQKNFEEEKSAWAKEKALKENTKQLKTWKTRCLDYEKKNQNKEKDMKNEIEALKKELTEEKEGRVRLEFDMVGLQKYIITKHDNNFINAIHQVKFFYQEVTLKDARFDVNKGIFKGRLIDEDEITTTEAVENKAMVKDVEGEESREETVRASPSVVFDQMNKDEKNTDNGVDE</sequence>
<dbReference type="Proteomes" id="UP000743370">
    <property type="component" value="Unassembled WGS sequence"/>
</dbReference>
<feature type="coiled-coil region" evidence="1">
    <location>
        <begin position="48"/>
        <end position="86"/>
    </location>
</feature>
<dbReference type="EMBL" id="JABFOF010000007">
    <property type="protein sequence ID" value="KAG2389866.1"/>
    <property type="molecule type" value="Genomic_DNA"/>
</dbReference>
<dbReference type="AlphaFoldDB" id="A0A8T0JYB6"/>
<evidence type="ECO:0000256" key="1">
    <source>
        <dbReference type="SAM" id="Coils"/>
    </source>
</evidence>
<comment type="caution">
    <text evidence="3">The sequence shown here is derived from an EMBL/GenBank/DDBJ whole genome shotgun (WGS) entry which is preliminary data.</text>
</comment>
<name>A0A8T0JYB6_PHAAN</name>
<evidence type="ECO:0000313" key="3">
    <source>
        <dbReference type="EMBL" id="KAG2389866.1"/>
    </source>
</evidence>
<gene>
    <name evidence="3" type="ORF">HKW66_Vig0179390</name>
</gene>
<proteinExistence type="predicted"/>